<dbReference type="PANTHER" id="PTHR11766:SF0">
    <property type="entry name" value="TYROSINE--TRNA LIGASE, MITOCHONDRIAL"/>
    <property type="match status" value="1"/>
</dbReference>
<proteinExistence type="inferred from homology"/>
<evidence type="ECO:0000313" key="11">
    <source>
        <dbReference type="EMBL" id="MDH8678478.1"/>
    </source>
</evidence>
<name>A0ABT6NDI1_9FIRM</name>
<dbReference type="Proteomes" id="UP001158045">
    <property type="component" value="Unassembled WGS sequence"/>
</dbReference>
<feature type="short sequence motif" description="'HIGH' region" evidence="8">
    <location>
        <begin position="40"/>
        <end position="49"/>
    </location>
</feature>
<evidence type="ECO:0000256" key="8">
    <source>
        <dbReference type="HAMAP-Rule" id="MF_02006"/>
    </source>
</evidence>
<evidence type="ECO:0000259" key="10">
    <source>
        <dbReference type="Pfam" id="PF22421"/>
    </source>
</evidence>
<comment type="similarity">
    <text evidence="8">Belongs to the class-I aminoacyl-tRNA synthetase family. TyrS type 1 subfamily.</text>
</comment>
<evidence type="ECO:0000256" key="6">
    <source>
        <dbReference type="ARBA" id="ARBA00023146"/>
    </source>
</evidence>
<reference evidence="11 12" key="1">
    <citation type="submission" date="2023-04" db="EMBL/GenBank/DDBJ databases">
        <title>Fusibacter bizertensis strain WBS, isolated from littoral bottom sediments of the Arctic seas - biochemical and genomic analysis.</title>
        <authorList>
            <person name="Brioukhanov A.L."/>
        </authorList>
    </citation>
    <scope>NUCLEOTIDE SEQUENCE [LARGE SCALE GENOMIC DNA]</scope>
    <source>
        <strain evidence="11 12">WBS</strain>
    </source>
</reference>
<keyword evidence="2 8" id="KW-0547">Nucleotide-binding</keyword>
<dbReference type="Pfam" id="PF22421">
    <property type="entry name" value="SYY_C-terminal"/>
    <property type="match status" value="1"/>
</dbReference>
<feature type="binding site" evidence="8">
    <location>
        <position position="35"/>
    </location>
    <ligand>
        <name>L-tyrosine</name>
        <dbReference type="ChEBI" id="CHEBI:58315"/>
    </ligand>
</feature>
<dbReference type="HAMAP" id="MF_02006">
    <property type="entry name" value="Tyr_tRNA_synth_type1"/>
    <property type="match status" value="1"/>
</dbReference>
<keyword evidence="12" id="KW-1185">Reference proteome</keyword>
<feature type="short sequence motif" description="'KMSKS' region" evidence="8">
    <location>
        <begin position="228"/>
        <end position="232"/>
    </location>
</feature>
<dbReference type="InterPro" id="IPR036986">
    <property type="entry name" value="S4_RNA-bd_sf"/>
</dbReference>
<evidence type="ECO:0000256" key="2">
    <source>
        <dbReference type="ARBA" id="ARBA00022741"/>
    </source>
</evidence>
<feature type="binding site" evidence="8">
    <location>
        <position position="172"/>
    </location>
    <ligand>
        <name>L-tyrosine</name>
        <dbReference type="ChEBI" id="CHEBI:58315"/>
    </ligand>
</feature>
<gene>
    <name evidence="8 11" type="primary">tyrS</name>
    <name evidence="11" type="ORF">QE109_09995</name>
</gene>
<evidence type="ECO:0000256" key="3">
    <source>
        <dbReference type="ARBA" id="ARBA00022840"/>
    </source>
</evidence>
<dbReference type="GO" id="GO:0004831">
    <property type="term" value="F:tyrosine-tRNA ligase activity"/>
    <property type="evidence" value="ECO:0007669"/>
    <property type="project" value="UniProtKB-EC"/>
</dbReference>
<sequence length="409" mass="46456">MKNIYDVLMERGYIEQVTHEEEVKELLSKESTTFYIGFDPTADSLHLGHFIQIMVMMHMQRAGHKPIALIGGGTAKIGDPSGKTDMRKMLTPEDIVSNGEGLRKQMEKYLVLDGKSGYIANNAVWLDELQYIPFIREIGSKFSVNRMLTAECFKQRLEKGLSFLEFNYMIMQAYDFLELERRLDCQMQFGGNDQWSNIIAGVDLVRRMDSKQVFGLTFKLLLTSDGKKMGKTEKGAIWIDPEKTSPYELFQYLRNVEDADVDNCLRLLTFLPMDEVRRLSALEGSEINKAKEVLAFEFTKIVHGEEEANKALEAARALFAGGGESSNVPFTEMSRKKFVDGVSLLDLLLEIGLIPSKGEGRRLVQQNGIHVQDKVVADFGLVVDLAQFEDDKLMIRKGKKVFHRIQLID</sequence>
<comment type="subunit">
    <text evidence="8">Homodimer.</text>
</comment>
<evidence type="ECO:0000313" key="12">
    <source>
        <dbReference type="Proteomes" id="UP001158045"/>
    </source>
</evidence>
<dbReference type="SUPFAM" id="SSF52374">
    <property type="entry name" value="Nucleotidylyl transferase"/>
    <property type="match status" value="1"/>
</dbReference>
<keyword evidence="6 8" id="KW-0030">Aminoacyl-tRNA synthetase</keyword>
<comment type="catalytic activity">
    <reaction evidence="7 8">
        <text>tRNA(Tyr) + L-tyrosine + ATP = L-tyrosyl-tRNA(Tyr) + AMP + diphosphate + H(+)</text>
        <dbReference type="Rhea" id="RHEA:10220"/>
        <dbReference type="Rhea" id="RHEA-COMP:9706"/>
        <dbReference type="Rhea" id="RHEA-COMP:9707"/>
        <dbReference type="ChEBI" id="CHEBI:15378"/>
        <dbReference type="ChEBI" id="CHEBI:30616"/>
        <dbReference type="ChEBI" id="CHEBI:33019"/>
        <dbReference type="ChEBI" id="CHEBI:58315"/>
        <dbReference type="ChEBI" id="CHEBI:78442"/>
        <dbReference type="ChEBI" id="CHEBI:78536"/>
        <dbReference type="ChEBI" id="CHEBI:456215"/>
        <dbReference type="EC" id="6.1.1.1"/>
    </reaction>
</comment>
<dbReference type="InterPro" id="IPR054608">
    <property type="entry name" value="SYY-like_C"/>
</dbReference>
<dbReference type="Gene3D" id="3.40.50.620">
    <property type="entry name" value="HUPs"/>
    <property type="match status" value="1"/>
</dbReference>
<dbReference type="Pfam" id="PF00579">
    <property type="entry name" value="tRNA-synt_1b"/>
    <property type="match status" value="1"/>
</dbReference>
<keyword evidence="5 8" id="KW-0648">Protein biosynthesis</keyword>
<comment type="subcellular location">
    <subcellularLocation>
        <location evidence="8">Cytoplasm</location>
    </subcellularLocation>
</comment>
<dbReference type="NCBIfam" id="TIGR00234">
    <property type="entry name" value="tyrS"/>
    <property type="match status" value="1"/>
</dbReference>
<comment type="caution">
    <text evidence="11">The sequence shown here is derived from an EMBL/GenBank/DDBJ whole genome shotgun (WGS) entry which is preliminary data.</text>
</comment>
<dbReference type="RefSeq" id="WP_281094547.1">
    <property type="nucleotide sequence ID" value="NZ_JARYZI010000006.1"/>
</dbReference>
<evidence type="ECO:0000256" key="4">
    <source>
        <dbReference type="ARBA" id="ARBA00022884"/>
    </source>
</evidence>
<keyword evidence="8" id="KW-0963">Cytoplasm</keyword>
<dbReference type="Gene3D" id="1.10.240.10">
    <property type="entry name" value="Tyrosyl-Transfer RNA Synthetase"/>
    <property type="match status" value="1"/>
</dbReference>
<evidence type="ECO:0000256" key="1">
    <source>
        <dbReference type="ARBA" id="ARBA00022598"/>
    </source>
</evidence>
<dbReference type="EC" id="6.1.1.1" evidence="8"/>
<dbReference type="InterPro" id="IPR024088">
    <property type="entry name" value="Tyr-tRNA-ligase_bac-type"/>
</dbReference>
<dbReference type="SUPFAM" id="SSF55174">
    <property type="entry name" value="Alpha-L RNA-binding motif"/>
    <property type="match status" value="1"/>
</dbReference>
<evidence type="ECO:0000256" key="7">
    <source>
        <dbReference type="ARBA" id="ARBA00048248"/>
    </source>
</evidence>
<keyword evidence="3 8" id="KW-0067">ATP-binding</keyword>
<dbReference type="InterPro" id="IPR014729">
    <property type="entry name" value="Rossmann-like_a/b/a_fold"/>
</dbReference>
<evidence type="ECO:0000256" key="5">
    <source>
        <dbReference type="ARBA" id="ARBA00022917"/>
    </source>
</evidence>
<feature type="binding site" evidence="8">
    <location>
        <position position="168"/>
    </location>
    <ligand>
        <name>L-tyrosine</name>
        <dbReference type="ChEBI" id="CHEBI:58315"/>
    </ligand>
</feature>
<dbReference type="EMBL" id="JARYZI010000006">
    <property type="protein sequence ID" value="MDH8678478.1"/>
    <property type="molecule type" value="Genomic_DNA"/>
</dbReference>
<evidence type="ECO:0000256" key="9">
    <source>
        <dbReference type="PROSITE-ProRule" id="PRU00182"/>
    </source>
</evidence>
<dbReference type="PROSITE" id="PS00178">
    <property type="entry name" value="AA_TRNA_LIGASE_I"/>
    <property type="match status" value="1"/>
</dbReference>
<dbReference type="Gene3D" id="3.10.290.10">
    <property type="entry name" value="RNA-binding S4 domain"/>
    <property type="match status" value="1"/>
</dbReference>
<dbReference type="PANTHER" id="PTHR11766">
    <property type="entry name" value="TYROSYL-TRNA SYNTHETASE"/>
    <property type="match status" value="1"/>
</dbReference>
<dbReference type="InterPro" id="IPR001412">
    <property type="entry name" value="aa-tRNA-synth_I_CS"/>
</dbReference>
<dbReference type="CDD" id="cd00805">
    <property type="entry name" value="TyrRS_core"/>
    <property type="match status" value="1"/>
</dbReference>
<accession>A0ABT6NDI1</accession>
<comment type="function">
    <text evidence="8">Catalyzes the attachment of tyrosine to tRNA(Tyr) in a two-step reaction: tyrosine is first activated by ATP to form Tyr-AMP and then transferred to the acceptor end of tRNA(Tyr).</text>
</comment>
<dbReference type="PROSITE" id="PS50889">
    <property type="entry name" value="S4"/>
    <property type="match status" value="1"/>
</dbReference>
<keyword evidence="1 8" id="KW-0436">Ligase</keyword>
<dbReference type="InterPro" id="IPR002305">
    <property type="entry name" value="aa-tRNA-synth_Ic"/>
</dbReference>
<dbReference type="PRINTS" id="PR01040">
    <property type="entry name" value="TRNASYNTHTYR"/>
</dbReference>
<organism evidence="11 12">
    <name type="scientific">Fusibacter bizertensis</name>
    <dbReference type="NCBI Taxonomy" id="1488331"/>
    <lineage>
        <taxon>Bacteria</taxon>
        <taxon>Bacillati</taxon>
        <taxon>Bacillota</taxon>
        <taxon>Clostridia</taxon>
        <taxon>Eubacteriales</taxon>
        <taxon>Eubacteriales Family XII. Incertae Sedis</taxon>
        <taxon>Fusibacter</taxon>
    </lineage>
</organism>
<protein>
    <recommendedName>
        <fullName evidence="8">Tyrosine--tRNA ligase</fullName>
        <ecNumber evidence="8">6.1.1.1</ecNumber>
    </recommendedName>
    <alternativeName>
        <fullName evidence="8">Tyrosyl-tRNA synthetase</fullName>
        <shortName evidence="8">TyrRS</shortName>
    </alternativeName>
</protein>
<feature type="binding site" evidence="8">
    <location>
        <position position="231"/>
    </location>
    <ligand>
        <name>ATP</name>
        <dbReference type="ChEBI" id="CHEBI:30616"/>
    </ligand>
</feature>
<dbReference type="InterPro" id="IPR024107">
    <property type="entry name" value="Tyr-tRNA-ligase_bac_1"/>
</dbReference>
<dbReference type="InterPro" id="IPR002307">
    <property type="entry name" value="Tyr-tRNA-ligase"/>
</dbReference>
<feature type="domain" description="Tyrosine--tRNA ligase SYY-like C-terminal" evidence="10">
    <location>
        <begin position="326"/>
        <end position="403"/>
    </location>
</feature>
<keyword evidence="4 9" id="KW-0694">RNA-binding</keyword>